<protein>
    <submittedName>
        <fullName evidence="2">Uncharacterized protein</fullName>
    </submittedName>
</protein>
<feature type="coiled-coil region" evidence="1">
    <location>
        <begin position="27"/>
        <end position="65"/>
    </location>
</feature>
<reference evidence="3" key="1">
    <citation type="submission" date="2017-04" db="EMBL/GenBank/DDBJ databases">
        <authorList>
            <person name="Varghese N."/>
            <person name="Submissions S."/>
        </authorList>
    </citation>
    <scope>NUCLEOTIDE SEQUENCE [LARGE SCALE GENOMIC DNA]</scope>
    <source>
        <strain evidence="3">DSM 16512</strain>
    </source>
</reference>
<organism evidence="2 3">
    <name type="scientific">Nitratiruptor tergarcus DSM 16512</name>
    <dbReference type="NCBI Taxonomy" id="1069081"/>
    <lineage>
        <taxon>Bacteria</taxon>
        <taxon>Pseudomonadati</taxon>
        <taxon>Campylobacterota</taxon>
        <taxon>Epsilonproteobacteria</taxon>
        <taxon>Nautiliales</taxon>
        <taxon>Nitratiruptoraceae</taxon>
        <taxon>Nitratiruptor</taxon>
    </lineage>
</organism>
<dbReference type="EMBL" id="FWWZ01000001">
    <property type="protein sequence ID" value="SMC08463.1"/>
    <property type="molecule type" value="Genomic_DNA"/>
</dbReference>
<gene>
    <name evidence="2" type="ORF">SAMN05660197_0215</name>
</gene>
<dbReference type="OrthoDB" id="5368564at2"/>
<keyword evidence="1" id="KW-0175">Coiled coil</keyword>
<evidence type="ECO:0000313" key="2">
    <source>
        <dbReference type="EMBL" id="SMC08463.1"/>
    </source>
</evidence>
<evidence type="ECO:0000256" key="1">
    <source>
        <dbReference type="SAM" id="Coils"/>
    </source>
</evidence>
<evidence type="ECO:0000313" key="3">
    <source>
        <dbReference type="Proteomes" id="UP000192602"/>
    </source>
</evidence>
<sequence length="77" mass="9260">MLDFLKKMTEWVLQKEEELAKDCRLPMEELEKQIEVVKEKKAKLEEECQKNIQELERLLGRLESIKNIEIIKCKKEA</sequence>
<dbReference type="STRING" id="1069081.SAMN05660197_0215"/>
<dbReference type="AlphaFoldDB" id="A0A1W1WRX1"/>
<dbReference type="RefSeq" id="WP_084274747.1">
    <property type="nucleotide sequence ID" value="NZ_AP026671.1"/>
</dbReference>
<keyword evidence="3" id="KW-1185">Reference proteome</keyword>
<accession>A0A1W1WRX1</accession>
<dbReference type="Proteomes" id="UP000192602">
    <property type="component" value="Unassembled WGS sequence"/>
</dbReference>
<name>A0A1W1WRX1_9BACT</name>
<proteinExistence type="predicted"/>